<evidence type="ECO:0000313" key="7">
    <source>
        <dbReference type="EMBL" id="ELR17087.1"/>
    </source>
</evidence>
<name>L8GW01_ACACF</name>
<keyword evidence="1 4" id="KW-0479">Metal-binding</keyword>
<feature type="region of interest" description="Disordered" evidence="5">
    <location>
        <begin position="167"/>
        <end position="189"/>
    </location>
</feature>
<feature type="region of interest" description="Disordered" evidence="5">
    <location>
        <begin position="244"/>
        <end position="265"/>
    </location>
</feature>
<dbReference type="GO" id="GO:0008270">
    <property type="term" value="F:zinc ion binding"/>
    <property type="evidence" value="ECO:0007669"/>
    <property type="project" value="UniProtKB-KW"/>
</dbReference>
<keyword evidence="8" id="KW-1185">Reference proteome</keyword>
<feature type="domain" description="C3H1-type" evidence="6">
    <location>
        <begin position="206"/>
        <end position="233"/>
    </location>
</feature>
<evidence type="ECO:0000256" key="2">
    <source>
        <dbReference type="ARBA" id="ARBA00022771"/>
    </source>
</evidence>
<dbReference type="EMBL" id="KB007974">
    <property type="protein sequence ID" value="ELR17087.1"/>
    <property type="molecule type" value="Genomic_DNA"/>
</dbReference>
<dbReference type="AlphaFoldDB" id="L8GW01"/>
<feature type="compositionally biased region" description="Basic residues" evidence="5">
    <location>
        <begin position="168"/>
        <end position="177"/>
    </location>
</feature>
<feature type="zinc finger region" description="C3H1-type" evidence="4">
    <location>
        <begin position="206"/>
        <end position="233"/>
    </location>
</feature>
<dbReference type="SUPFAM" id="SSF90229">
    <property type="entry name" value="CCCH zinc finger"/>
    <property type="match status" value="1"/>
</dbReference>
<proteinExistence type="predicted"/>
<feature type="region of interest" description="Disordered" evidence="5">
    <location>
        <begin position="354"/>
        <end position="375"/>
    </location>
</feature>
<evidence type="ECO:0000256" key="4">
    <source>
        <dbReference type="PROSITE-ProRule" id="PRU00723"/>
    </source>
</evidence>
<evidence type="ECO:0000313" key="8">
    <source>
        <dbReference type="Proteomes" id="UP000011083"/>
    </source>
</evidence>
<dbReference type="GeneID" id="14918163"/>
<evidence type="ECO:0000259" key="6">
    <source>
        <dbReference type="PROSITE" id="PS50103"/>
    </source>
</evidence>
<evidence type="ECO:0000256" key="3">
    <source>
        <dbReference type="ARBA" id="ARBA00022833"/>
    </source>
</evidence>
<dbReference type="Gene3D" id="2.40.50.140">
    <property type="entry name" value="Nucleic acid-binding proteins"/>
    <property type="match status" value="1"/>
</dbReference>
<dbReference type="PANTHER" id="PTHR36971:SF3">
    <property type="entry name" value="C3H1-TYPE DOMAIN-CONTAINING PROTEIN"/>
    <property type="match status" value="1"/>
</dbReference>
<dbReference type="InterPro" id="IPR036855">
    <property type="entry name" value="Znf_CCCH_sf"/>
</dbReference>
<dbReference type="OMA" id="HEMFTAG"/>
<evidence type="ECO:0000256" key="5">
    <source>
        <dbReference type="SAM" id="MobiDB-lite"/>
    </source>
</evidence>
<organism evidence="7 8">
    <name type="scientific">Acanthamoeba castellanii (strain ATCC 30010 / Neff)</name>
    <dbReference type="NCBI Taxonomy" id="1257118"/>
    <lineage>
        <taxon>Eukaryota</taxon>
        <taxon>Amoebozoa</taxon>
        <taxon>Discosea</taxon>
        <taxon>Longamoebia</taxon>
        <taxon>Centramoebida</taxon>
        <taxon>Acanthamoebidae</taxon>
        <taxon>Acanthamoeba</taxon>
    </lineage>
</organism>
<dbReference type="Proteomes" id="UP000011083">
    <property type="component" value="Unassembled WGS sequence"/>
</dbReference>
<dbReference type="KEGG" id="acan:ACA1_057200"/>
<sequence>MEREIVSVPEGEDQETCALQGRTASTFHRLLAPFEDLQPGEERQERVCAEGRVVVKRLLGRRLAFFDLQSLAPGEDAVLQLRFILPAWQGPAPDGDHVAEEREKERERSFWWTTKNVKPGDVVEAEGFPERTTAGTLSITVTNLRLVKQWVETATAASGSDACCPANKRGKHFTPRRRSPDESKNPTYVSRHSAIVPERAVSADGSAIPPLCKFWWKGKCEHGERCKYRHAFVSEAERERIEEHRREKAEIRQKEHDPSDPFEDKLPRSARAKIFREWLVKTFGAERLREGSGVVDVAGGKGYLSFQLQCTGHDIPTTLIEPRLAKLNKKQKKQLKKQKKPAFRQICTWFEPGLWTPTDEGNGGGEETAAASPQQPATVAEVERLAPAAARAILRDCSAVVGLHSDQATEPIVDFALAHNKCFAVVPCCVFPEQFPDRRTKDGRLVVVTDDFIRYLMERDPRIQLAYLEMEGRNKVVYMLP</sequence>
<dbReference type="SUPFAM" id="SSF50249">
    <property type="entry name" value="Nucleic acid-binding proteins"/>
    <property type="match status" value="1"/>
</dbReference>
<dbReference type="InterPro" id="IPR000571">
    <property type="entry name" value="Znf_CCCH"/>
</dbReference>
<dbReference type="OrthoDB" id="7459479at2759"/>
<gene>
    <name evidence="7" type="ORF">ACA1_057200</name>
</gene>
<dbReference type="VEuPathDB" id="AmoebaDB:ACA1_057200"/>
<evidence type="ECO:0000256" key="1">
    <source>
        <dbReference type="ARBA" id="ARBA00022723"/>
    </source>
</evidence>
<keyword evidence="3 4" id="KW-0862">Zinc</keyword>
<accession>L8GW01</accession>
<dbReference type="PANTHER" id="PTHR36971">
    <property type="entry name" value="UNNAMED PRODUCT"/>
    <property type="match status" value="1"/>
</dbReference>
<keyword evidence="2 4" id="KW-0863">Zinc-finger</keyword>
<dbReference type="Gene3D" id="4.10.1000.10">
    <property type="entry name" value="Zinc finger, CCCH-type"/>
    <property type="match status" value="1"/>
</dbReference>
<dbReference type="PROSITE" id="PS50103">
    <property type="entry name" value="ZF_C3H1"/>
    <property type="match status" value="1"/>
</dbReference>
<protein>
    <submittedName>
        <fullName evidence="7">Zinc finger domain containing protein</fullName>
    </submittedName>
</protein>
<dbReference type="InterPro" id="IPR012340">
    <property type="entry name" value="NA-bd_OB-fold"/>
</dbReference>
<dbReference type="RefSeq" id="XP_004339100.1">
    <property type="nucleotide sequence ID" value="XM_004339052.1"/>
</dbReference>
<reference evidence="7 8" key="1">
    <citation type="journal article" date="2013" name="Genome Biol.">
        <title>Genome of Acanthamoeba castellanii highlights extensive lateral gene transfer and early evolution of tyrosine kinase signaling.</title>
        <authorList>
            <person name="Clarke M."/>
            <person name="Lohan A.J."/>
            <person name="Liu B."/>
            <person name="Lagkouvardos I."/>
            <person name="Roy S."/>
            <person name="Zafar N."/>
            <person name="Bertelli C."/>
            <person name="Schilde C."/>
            <person name="Kianianmomeni A."/>
            <person name="Burglin T.R."/>
            <person name="Frech C."/>
            <person name="Turcotte B."/>
            <person name="Kopec K.O."/>
            <person name="Synnott J.M."/>
            <person name="Choo C."/>
            <person name="Paponov I."/>
            <person name="Finkler A."/>
            <person name="Soon Heng Tan C."/>
            <person name="Hutchins A.P."/>
            <person name="Weinmeier T."/>
            <person name="Rattei T."/>
            <person name="Chu J.S."/>
            <person name="Gimenez G."/>
            <person name="Irimia M."/>
            <person name="Rigden D.J."/>
            <person name="Fitzpatrick D.A."/>
            <person name="Lorenzo-Morales J."/>
            <person name="Bateman A."/>
            <person name="Chiu C.H."/>
            <person name="Tang P."/>
            <person name="Hegemann P."/>
            <person name="Fromm H."/>
            <person name="Raoult D."/>
            <person name="Greub G."/>
            <person name="Miranda-Saavedra D."/>
            <person name="Chen N."/>
            <person name="Nash P."/>
            <person name="Ginger M.L."/>
            <person name="Horn M."/>
            <person name="Schaap P."/>
            <person name="Caler L."/>
            <person name="Loftus B."/>
        </authorList>
    </citation>
    <scope>NUCLEOTIDE SEQUENCE [LARGE SCALE GENOMIC DNA]</scope>
    <source>
        <strain evidence="7 8">Neff</strain>
    </source>
</reference>